<evidence type="ECO:0000313" key="1">
    <source>
        <dbReference type="EMBL" id="GIN58977.1"/>
    </source>
</evidence>
<accession>A0ABQ4KM16</accession>
<evidence type="ECO:0000313" key="2">
    <source>
        <dbReference type="Proteomes" id="UP000679950"/>
    </source>
</evidence>
<dbReference type="EMBL" id="BORB01000033">
    <property type="protein sequence ID" value="GIN58977.1"/>
    <property type="molecule type" value="Genomic_DNA"/>
</dbReference>
<evidence type="ECO:0008006" key="3">
    <source>
        <dbReference type="Google" id="ProtNLM"/>
    </source>
</evidence>
<dbReference type="RefSeq" id="WP_158323823.1">
    <property type="nucleotide sequence ID" value="NZ_BORB01000033.1"/>
</dbReference>
<dbReference type="Pfam" id="PF11148">
    <property type="entry name" value="DUF2922"/>
    <property type="match status" value="1"/>
</dbReference>
<comment type="caution">
    <text evidence="1">The sequence shown here is derived from an EMBL/GenBank/DDBJ whole genome shotgun (WGS) entry which is preliminary data.</text>
</comment>
<sequence>MKVLELNFSSEEGKNVRITVDEPVDPIEAEQVKDAMDEILAADIFLDTDGNPLTEAKSARIVDKTVTTIDIS</sequence>
<protein>
    <recommendedName>
        <fullName evidence="3">DUF2922 domain-containing protein</fullName>
    </recommendedName>
</protein>
<dbReference type="Proteomes" id="UP000679950">
    <property type="component" value="Unassembled WGS sequence"/>
</dbReference>
<proteinExistence type="predicted"/>
<name>A0ABQ4KM16_9BACI</name>
<reference evidence="1 2" key="1">
    <citation type="submission" date="2021-03" db="EMBL/GenBank/DDBJ databases">
        <title>Antimicrobial resistance genes in bacteria isolated from Japanese honey, and their potential for conferring macrolide and lincosamide resistance in the American foulbrood pathogen Paenibacillus larvae.</title>
        <authorList>
            <person name="Okamoto M."/>
            <person name="Kumagai M."/>
            <person name="Kanamori H."/>
            <person name="Takamatsu D."/>
        </authorList>
    </citation>
    <scope>NUCLEOTIDE SEQUENCE [LARGE SCALE GENOMIC DNA]</scope>
    <source>
        <strain evidence="1 2">J8TS2</strain>
    </source>
</reference>
<keyword evidence="2" id="KW-1185">Reference proteome</keyword>
<gene>
    <name evidence="1" type="ORF">J8TS2_32960</name>
</gene>
<dbReference type="InterPro" id="IPR021321">
    <property type="entry name" value="DUF2922"/>
</dbReference>
<organism evidence="1 2">
    <name type="scientific">Lederbergia ruris</name>
    <dbReference type="NCBI Taxonomy" id="217495"/>
    <lineage>
        <taxon>Bacteria</taxon>
        <taxon>Bacillati</taxon>
        <taxon>Bacillota</taxon>
        <taxon>Bacilli</taxon>
        <taxon>Bacillales</taxon>
        <taxon>Bacillaceae</taxon>
        <taxon>Lederbergia</taxon>
    </lineage>
</organism>